<dbReference type="Proteomes" id="UP001605036">
    <property type="component" value="Unassembled WGS sequence"/>
</dbReference>
<dbReference type="SUPFAM" id="SSF52058">
    <property type="entry name" value="L domain-like"/>
    <property type="match status" value="1"/>
</dbReference>
<proteinExistence type="predicted"/>
<dbReference type="InterPro" id="IPR051848">
    <property type="entry name" value="PGIP"/>
</dbReference>
<name>A0ABD1ZJ96_9MARC</name>
<dbReference type="PANTHER" id="PTHR48059:SF4">
    <property type="entry name" value="POLYGALACTURONASE INHIBITOR 1-RELATED"/>
    <property type="match status" value="1"/>
</dbReference>
<dbReference type="Pfam" id="PF00560">
    <property type="entry name" value="LRR_1"/>
    <property type="match status" value="2"/>
</dbReference>
<organism evidence="2 3">
    <name type="scientific">Riccia fluitans</name>
    <dbReference type="NCBI Taxonomy" id="41844"/>
    <lineage>
        <taxon>Eukaryota</taxon>
        <taxon>Viridiplantae</taxon>
        <taxon>Streptophyta</taxon>
        <taxon>Embryophyta</taxon>
        <taxon>Marchantiophyta</taxon>
        <taxon>Marchantiopsida</taxon>
        <taxon>Marchantiidae</taxon>
        <taxon>Marchantiales</taxon>
        <taxon>Ricciaceae</taxon>
        <taxon>Riccia</taxon>
    </lineage>
</organism>
<dbReference type="PANTHER" id="PTHR48059">
    <property type="entry name" value="POLYGALACTURONASE INHIBITOR 1"/>
    <property type="match status" value="1"/>
</dbReference>
<protein>
    <submittedName>
        <fullName evidence="2">Uncharacterized protein</fullName>
    </submittedName>
</protein>
<evidence type="ECO:0000313" key="3">
    <source>
        <dbReference type="Proteomes" id="UP001605036"/>
    </source>
</evidence>
<accession>A0ABD1ZJ96</accession>
<gene>
    <name evidence="2" type="ORF">R1flu_019654</name>
</gene>
<evidence type="ECO:0000313" key="2">
    <source>
        <dbReference type="EMBL" id="KAL2651526.1"/>
    </source>
</evidence>
<dbReference type="AlphaFoldDB" id="A0ABD1ZJ96"/>
<comment type="caution">
    <text evidence="2">The sequence shown here is derived from an EMBL/GenBank/DDBJ whole genome shotgun (WGS) entry which is preliminary data.</text>
</comment>
<keyword evidence="3" id="KW-1185">Reference proteome</keyword>
<dbReference type="EMBL" id="JBHFFA010000001">
    <property type="protein sequence ID" value="KAL2651526.1"/>
    <property type="molecule type" value="Genomic_DNA"/>
</dbReference>
<comment type="subcellular location">
    <subcellularLocation>
        <location evidence="1">Cell envelope</location>
    </subcellularLocation>
</comment>
<evidence type="ECO:0000256" key="1">
    <source>
        <dbReference type="ARBA" id="ARBA00004196"/>
    </source>
</evidence>
<reference evidence="2 3" key="1">
    <citation type="submission" date="2024-09" db="EMBL/GenBank/DDBJ databases">
        <title>Chromosome-scale assembly of Riccia fluitans.</title>
        <authorList>
            <person name="Paukszto L."/>
            <person name="Sawicki J."/>
            <person name="Karawczyk K."/>
            <person name="Piernik-Szablinska J."/>
            <person name="Szczecinska M."/>
            <person name="Mazdziarz M."/>
        </authorList>
    </citation>
    <scope>NUCLEOTIDE SEQUENCE [LARGE SCALE GENOMIC DNA]</scope>
    <source>
        <strain evidence="2">Rf_01</strain>
        <tissue evidence="2">Aerial parts of the thallus</tissue>
    </source>
</reference>
<dbReference type="Gene3D" id="3.80.10.10">
    <property type="entry name" value="Ribonuclease Inhibitor"/>
    <property type="match status" value="1"/>
</dbReference>
<dbReference type="InterPro" id="IPR032675">
    <property type="entry name" value="LRR_dom_sf"/>
</dbReference>
<sequence length="260" mass="29171">MEVPNLYDNPQLKGSIPNLTALVRLEYLDLRSCSLTGSLPDLKNAPNLLSLRVELNDLSGTIPPALFNHPKLQFLNNNSKISGEIPDTSGLPEVLTFFLNDCNLTGPIPPSLQNNVELQYVVDRLESLICKGSRATQQASKGLRARGQEISLLEIKEETIRSTDALKLAAQIKQCIHRGEDKRKLTMSRNIHLYHLRGKDQSMISMGLIGFKEGDTLLSLRQKLEVKPKLLPIHIQPVEANVTYENSGCFYWVEQTVNNW</sequence>
<dbReference type="InterPro" id="IPR001611">
    <property type="entry name" value="Leu-rich_rpt"/>
</dbReference>